<dbReference type="Proteomes" id="UP000559808">
    <property type="component" value="Unassembled WGS sequence"/>
</dbReference>
<dbReference type="SUPFAM" id="SSF52777">
    <property type="entry name" value="CoA-dependent acyltransferases"/>
    <property type="match status" value="1"/>
</dbReference>
<reference evidence="1 2" key="1">
    <citation type="submission" date="2018-05" db="EMBL/GenBank/DDBJ databases">
        <authorList>
            <consortium name="PulseNet: The National Subtyping Network for Foodborne Disease Surveillance"/>
            <person name="Tarr C.L."/>
            <person name="Trees E."/>
            <person name="Katz L.S."/>
            <person name="Carleton-Romer H.A."/>
            <person name="Stroika S."/>
            <person name="Kucerova Z."/>
            <person name="Roache K.F."/>
            <person name="Sabol A.L."/>
            <person name="Besser J."/>
            <person name="Gerner-Smidt P."/>
        </authorList>
    </citation>
    <scope>NUCLEOTIDE SEQUENCE [LARGE SCALE GENOMIC DNA]</scope>
    <source>
        <strain evidence="1 2">D6489</strain>
    </source>
</reference>
<gene>
    <name evidence="1" type="ORF">YZ34_06975</name>
</gene>
<dbReference type="PANTHER" id="PTHR38474">
    <property type="entry name" value="SLR0299 PROTEIN"/>
    <property type="match status" value="1"/>
</dbReference>
<organism evidence="1 2">
    <name type="scientific">Campylobacter lari</name>
    <dbReference type="NCBI Taxonomy" id="201"/>
    <lineage>
        <taxon>Bacteria</taxon>
        <taxon>Pseudomonadati</taxon>
        <taxon>Campylobacterota</taxon>
        <taxon>Epsilonproteobacteria</taxon>
        <taxon>Campylobacterales</taxon>
        <taxon>Campylobacteraceae</taxon>
        <taxon>Campylobacter</taxon>
    </lineage>
</organism>
<proteinExistence type="predicted"/>
<dbReference type="Pfam" id="PF00302">
    <property type="entry name" value="CAT"/>
    <property type="match status" value="1"/>
</dbReference>
<dbReference type="InterPro" id="IPR023213">
    <property type="entry name" value="CAT-like_dom_sf"/>
</dbReference>
<dbReference type="GO" id="GO:0008811">
    <property type="term" value="F:chloramphenicol O-acetyltransferase activity"/>
    <property type="evidence" value="ECO:0007669"/>
    <property type="project" value="InterPro"/>
</dbReference>
<dbReference type="InterPro" id="IPR001707">
    <property type="entry name" value="Cmp_AcTrfase"/>
</dbReference>
<dbReference type="EMBL" id="AABOWU010000015">
    <property type="protein sequence ID" value="EAI3914747.1"/>
    <property type="molecule type" value="Genomic_DNA"/>
</dbReference>
<accession>A0A5L4NQ04</accession>
<evidence type="ECO:0000313" key="1">
    <source>
        <dbReference type="EMBL" id="EAI3914747.1"/>
    </source>
</evidence>
<dbReference type="PANTHER" id="PTHR38474:SF2">
    <property type="entry name" value="CHLORAMPHENICOL ACETYLTRANSFERASE"/>
    <property type="match status" value="1"/>
</dbReference>
<protein>
    <submittedName>
        <fullName evidence="1">Type A chloramphenicol O-acetyltransferase</fullName>
    </submittedName>
</protein>
<dbReference type="AlphaFoldDB" id="A0A5L4NQ04"/>
<keyword evidence="1" id="KW-0808">Transferase</keyword>
<comment type="caution">
    <text evidence="1">The sequence shown here is derived from an EMBL/GenBank/DDBJ whole genome shotgun (WGS) entry which is preliminary data.</text>
</comment>
<dbReference type="SMART" id="SM01059">
    <property type="entry name" value="CAT"/>
    <property type="match status" value="1"/>
</dbReference>
<name>A0A5L4NQ04_CAMLA</name>
<evidence type="ECO:0000313" key="2">
    <source>
        <dbReference type="Proteomes" id="UP000559808"/>
    </source>
</evidence>
<sequence length="174" mass="20829">MSKFYSFVKNQKYSFYGSFIYFLSKNVNLIPEFKLYLEDDKLICFDIIHPSYTAFCEKSKTFCVLWTEFNEDFQNFLHNFEHDKQLIKENTMFVKENIKNSFNISAIPWINFENFSLHLPKKENYFFPILTSGKIIKEKNQCFIPLSINVNHASTDVYHVSLFLENLQKDLNCF</sequence>
<dbReference type="Gene3D" id="3.30.559.10">
    <property type="entry name" value="Chloramphenicol acetyltransferase-like domain"/>
    <property type="match status" value="1"/>
</dbReference>